<accession>A0A6P7TK19</accession>
<keyword evidence="9" id="KW-1185">Reference proteome</keyword>
<dbReference type="PANTHER" id="PTHR12486:SF5">
    <property type="entry name" value="ADENOSINE 5'-MONOPHOSPHORAMIDASE HINT3"/>
    <property type="match status" value="1"/>
</dbReference>
<name>A0A6P7TK19_9MOLL</name>
<feature type="domain" description="HIT" evidence="8">
    <location>
        <begin position="18"/>
        <end position="125"/>
    </location>
</feature>
<organism evidence="9 10">
    <name type="scientific">Octopus sinensis</name>
    <name type="common">East Asian common octopus</name>
    <dbReference type="NCBI Taxonomy" id="2607531"/>
    <lineage>
        <taxon>Eukaryota</taxon>
        <taxon>Metazoa</taxon>
        <taxon>Spiralia</taxon>
        <taxon>Lophotrochozoa</taxon>
        <taxon>Mollusca</taxon>
        <taxon>Cephalopoda</taxon>
        <taxon>Coleoidea</taxon>
        <taxon>Octopodiformes</taxon>
        <taxon>Octopoda</taxon>
        <taxon>Incirrata</taxon>
        <taxon>Octopodidae</taxon>
        <taxon>Octopus</taxon>
    </lineage>
</organism>
<feature type="short sequence motif" description="Histidine triad motif" evidence="7">
    <location>
        <begin position="110"/>
        <end position="114"/>
    </location>
</feature>
<evidence type="ECO:0000259" key="8">
    <source>
        <dbReference type="PROSITE" id="PS51084"/>
    </source>
</evidence>
<evidence type="ECO:0000313" key="9">
    <source>
        <dbReference type="Proteomes" id="UP000515154"/>
    </source>
</evidence>
<keyword evidence="1" id="KW-0547">Nucleotide-binding</keyword>
<dbReference type="InterPro" id="IPR036265">
    <property type="entry name" value="HIT-like_sf"/>
</dbReference>
<evidence type="ECO:0000313" key="11">
    <source>
        <dbReference type="RefSeq" id="XP_036368435.1"/>
    </source>
</evidence>
<keyword evidence="2" id="KW-0378">Hydrolase</keyword>
<comment type="similarity">
    <text evidence="4">Belongs to the HINT family.</text>
</comment>
<evidence type="ECO:0000313" key="10">
    <source>
        <dbReference type="RefSeq" id="XP_029650067.1"/>
    </source>
</evidence>
<dbReference type="GO" id="GO:0000166">
    <property type="term" value="F:nucleotide binding"/>
    <property type="evidence" value="ECO:0007669"/>
    <property type="project" value="UniProtKB-KW"/>
</dbReference>
<dbReference type="Pfam" id="PF11969">
    <property type="entry name" value="DcpS_C"/>
    <property type="match status" value="1"/>
</dbReference>
<evidence type="ECO:0000256" key="3">
    <source>
        <dbReference type="ARBA" id="ARBA00024472"/>
    </source>
</evidence>
<proteinExistence type="inferred from homology"/>
<dbReference type="SUPFAM" id="SSF54197">
    <property type="entry name" value="HIT-like"/>
    <property type="match status" value="1"/>
</dbReference>
<reference evidence="10 11" key="1">
    <citation type="submission" date="2025-08" db="UniProtKB">
        <authorList>
            <consortium name="RefSeq"/>
        </authorList>
    </citation>
    <scope>IDENTIFICATION</scope>
</reference>
<dbReference type="PANTHER" id="PTHR12486">
    <property type="entry name" value="APRATAXIN-RELATED"/>
    <property type="match status" value="1"/>
</dbReference>
<evidence type="ECO:0000256" key="6">
    <source>
        <dbReference type="ARBA" id="ARBA00042361"/>
    </source>
</evidence>
<protein>
    <recommendedName>
        <fullName evidence="5">Adenosine 5'-monophosphoramidase HINT3</fullName>
    </recommendedName>
    <alternativeName>
        <fullName evidence="6">Histidine triad nucleotide-binding protein 3</fullName>
    </alternativeName>
</protein>
<evidence type="ECO:0000256" key="4">
    <source>
        <dbReference type="ARBA" id="ARBA00025764"/>
    </source>
</evidence>
<dbReference type="PROSITE" id="PS51084">
    <property type="entry name" value="HIT_2"/>
    <property type="match status" value="1"/>
</dbReference>
<dbReference type="RefSeq" id="XP_029650067.1">
    <property type="nucleotide sequence ID" value="XM_029794207.2"/>
</dbReference>
<dbReference type="Gene3D" id="3.30.428.10">
    <property type="entry name" value="HIT-like"/>
    <property type="match status" value="1"/>
</dbReference>
<evidence type="ECO:0000256" key="1">
    <source>
        <dbReference type="ARBA" id="ARBA00022741"/>
    </source>
</evidence>
<evidence type="ECO:0000256" key="5">
    <source>
        <dbReference type="ARBA" id="ARBA00039802"/>
    </source>
</evidence>
<dbReference type="KEGG" id="osn:115223570"/>
<sequence>MADPETTEAGDKVPAKCVFCDICSGRSDKEKVLYEDTDVVVFPDIRPVSSHHYLVTPKQHIRDAKHLTSENIGLVEKMVNVGKQVLEEKGGNVDDIRMGFHWPPFHSVNHLHLHVISPLKEMRSLSRAMFKLNSFWFVSPVWVLARLKNSAAKQAGN</sequence>
<comment type="catalytic activity">
    <reaction evidence="3">
        <text>adenosine 5'-phosphoramidate + H2O = NH4(+) + AMP</text>
        <dbReference type="Rhea" id="RHEA:67916"/>
        <dbReference type="ChEBI" id="CHEBI:15377"/>
        <dbReference type="ChEBI" id="CHEBI:28938"/>
        <dbReference type="ChEBI" id="CHEBI:57890"/>
        <dbReference type="ChEBI" id="CHEBI:456215"/>
    </reaction>
</comment>
<dbReference type="AlphaFoldDB" id="A0A6P7TK19"/>
<evidence type="ECO:0000256" key="2">
    <source>
        <dbReference type="ARBA" id="ARBA00022801"/>
    </source>
</evidence>
<evidence type="ECO:0000256" key="7">
    <source>
        <dbReference type="PROSITE-ProRule" id="PRU00464"/>
    </source>
</evidence>
<dbReference type="InterPro" id="IPR011146">
    <property type="entry name" value="HIT-like"/>
</dbReference>
<dbReference type="GO" id="GO:0016787">
    <property type="term" value="F:hydrolase activity"/>
    <property type="evidence" value="ECO:0007669"/>
    <property type="project" value="UniProtKB-KW"/>
</dbReference>
<dbReference type="RefSeq" id="XP_036368435.1">
    <property type="nucleotide sequence ID" value="XM_036512542.1"/>
</dbReference>
<dbReference type="Proteomes" id="UP000515154">
    <property type="component" value="Linkage group LG23"/>
</dbReference>
<gene>
    <name evidence="10 11" type="primary">LOC115223570</name>
</gene>